<dbReference type="RefSeq" id="WP_127074700.1">
    <property type="nucleotide sequence ID" value="NZ_CP032819.1"/>
</dbReference>
<dbReference type="SUPFAM" id="SSF48452">
    <property type="entry name" value="TPR-like"/>
    <property type="match status" value="1"/>
</dbReference>
<evidence type="ECO:0000256" key="1">
    <source>
        <dbReference type="ARBA" id="ARBA00004442"/>
    </source>
</evidence>
<dbReference type="Pfam" id="PF07980">
    <property type="entry name" value="SusD_RagB"/>
    <property type="match status" value="1"/>
</dbReference>
<gene>
    <name evidence="8" type="ORF">D8S85_00660</name>
</gene>
<organism evidence="8 9">
    <name type="scientific">Butyricimonas faecalis</name>
    <dbReference type="NCBI Taxonomy" id="2093856"/>
    <lineage>
        <taxon>Bacteria</taxon>
        <taxon>Pseudomonadati</taxon>
        <taxon>Bacteroidota</taxon>
        <taxon>Bacteroidia</taxon>
        <taxon>Bacteroidales</taxon>
        <taxon>Odoribacteraceae</taxon>
        <taxon>Butyricimonas</taxon>
    </lineage>
</organism>
<comment type="similarity">
    <text evidence="2">Belongs to the SusD family.</text>
</comment>
<accession>A0A3S9VNS3</accession>
<keyword evidence="3" id="KW-0732">Signal</keyword>
<proteinExistence type="inferred from homology"/>
<dbReference type="GO" id="GO:0009279">
    <property type="term" value="C:cell outer membrane"/>
    <property type="evidence" value="ECO:0007669"/>
    <property type="project" value="UniProtKB-SubCell"/>
</dbReference>
<dbReference type="AlphaFoldDB" id="A0A3S9VNS3"/>
<dbReference type="Pfam" id="PF14322">
    <property type="entry name" value="SusD-like_3"/>
    <property type="match status" value="1"/>
</dbReference>
<dbReference type="Proteomes" id="UP000270673">
    <property type="component" value="Chromosome"/>
</dbReference>
<evidence type="ECO:0000259" key="7">
    <source>
        <dbReference type="Pfam" id="PF14322"/>
    </source>
</evidence>
<protein>
    <submittedName>
        <fullName evidence="8">RagB/SusD family nutrient uptake outer membrane protein</fullName>
    </submittedName>
</protein>
<reference evidence="8 9" key="1">
    <citation type="submission" date="2018-10" db="EMBL/GenBank/DDBJ databases">
        <title>Butyricimonas faecalis sp. nov., isolated from human faeces and emended description of the genus Butyricimonas.</title>
        <authorList>
            <person name="Le Roy T."/>
            <person name="Van der Smissen P."/>
            <person name="Paquot A."/>
            <person name="Delzenne N."/>
            <person name="Muccioli G."/>
            <person name="Collet J.-F."/>
            <person name="Cani P.D."/>
        </authorList>
    </citation>
    <scope>NUCLEOTIDE SEQUENCE [LARGE SCALE GENOMIC DNA]</scope>
    <source>
        <strain evidence="8 9">H184</strain>
    </source>
</reference>
<dbReference type="OrthoDB" id="649940at2"/>
<sequence length="508" mass="59353">MRKFCKYICCVILFGCASCSDFLEEYSQDLTYARTAADLDEILVGEGYMPVAKQSELVSLQGAYYFPWIHLMTDDVLEHVYYGNLQREGLSAFYTWAPYPYTNEEGEMVKDNTWERLYKHISVVNVILKKSEGIHDFPEEIERIQGECYFLRAVYYYYLVNFYAKPYAKATADTDLGVTIKTTEYIEDIYFTRNTVAEVYKQILEDLASAKRLLQGKKKKTVYRADYHAVQAFLSRIYLYMEEYDNVISAADSVLAANYGLLDYNTLSLSTDTWGTLQPTSTTYKDSPEIIFSQGGNAINDLMKGDMYQISTDLLELFQKDANDLRQKFCIYETMYYETLYVPRKLAKPEDGMVSSECLIRLPEVLLNKAEALALIGKDVEARAVLERLREKRIVAANYTPVNYSGNELIHFIRDERRRELCFEGHRWFDLRRYAVNSRCPFQTEVLHDKYEVNANWEVEYQGTYRLKRYNENSASYVLPVPQHVIEFNRGEIKDNDPRPEIEVFYNK</sequence>
<feature type="domain" description="RagB/SusD" evidence="6">
    <location>
        <begin position="357"/>
        <end position="491"/>
    </location>
</feature>
<evidence type="ECO:0000313" key="9">
    <source>
        <dbReference type="Proteomes" id="UP000270673"/>
    </source>
</evidence>
<keyword evidence="4" id="KW-0472">Membrane</keyword>
<keyword evidence="9" id="KW-1185">Reference proteome</keyword>
<keyword evidence="5" id="KW-0998">Cell outer membrane</keyword>
<feature type="domain" description="SusD-like N-terminal" evidence="7">
    <location>
        <begin position="109"/>
        <end position="239"/>
    </location>
</feature>
<dbReference type="InterPro" id="IPR012944">
    <property type="entry name" value="SusD_RagB_dom"/>
</dbReference>
<dbReference type="Gene3D" id="1.25.40.390">
    <property type="match status" value="1"/>
</dbReference>
<name>A0A3S9VNS3_9BACT</name>
<dbReference type="CDD" id="cd08977">
    <property type="entry name" value="SusD"/>
    <property type="match status" value="1"/>
</dbReference>
<dbReference type="InterPro" id="IPR011990">
    <property type="entry name" value="TPR-like_helical_dom_sf"/>
</dbReference>
<comment type="subcellular location">
    <subcellularLocation>
        <location evidence="1">Cell outer membrane</location>
    </subcellularLocation>
</comment>
<dbReference type="KEGG" id="buy:D8S85_00660"/>
<evidence type="ECO:0000313" key="8">
    <source>
        <dbReference type="EMBL" id="AZS28206.1"/>
    </source>
</evidence>
<evidence type="ECO:0000256" key="2">
    <source>
        <dbReference type="ARBA" id="ARBA00006275"/>
    </source>
</evidence>
<evidence type="ECO:0000256" key="4">
    <source>
        <dbReference type="ARBA" id="ARBA00023136"/>
    </source>
</evidence>
<evidence type="ECO:0000256" key="5">
    <source>
        <dbReference type="ARBA" id="ARBA00023237"/>
    </source>
</evidence>
<evidence type="ECO:0000256" key="3">
    <source>
        <dbReference type="ARBA" id="ARBA00022729"/>
    </source>
</evidence>
<dbReference type="EMBL" id="CP032819">
    <property type="protein sequence ID" value="AZS28206.1"/>
    <property type="molecule type" value="Genomic_DNA"/>
</dbReference>
<dbReference type="InterPro" id="IPR033985">
    <property type="entry name" value="SusD-like_N"/>
</dbReference>
<evidence type="ECO:0000259" key="6">
    <source>
        <dbReference type="Pfam" id="PF07980"/>
    </source>
</evidence>